<keyword evidence="6" id="KW-0902">Two-component regulatory system</keyword>
<evidence type="ECO:0000256" key="6">
    <source>
        <dbReference type="ARBA" id="ARBA00023012"/>
    </source>
</evidence>
<dbReference type="Pfam" id="PF17159">
    <property type="entry name" value="MASE3"/>
    <property type="match status" value="1"/>
</dbReference>
<dbReference type="InterPro" id="IPR000014">
    <property type="entry name" value="PAS"/>
</dbReference>
<evidence type="ECO:0000256" key="3">
    <source>
        <dbReference type="ARBA" id="ARBA00022553"/>
    </source>
</evidence>
<keyword evidence="4" id="KW-0808">Transferase</keyword>
<feature type="domain" description="Histidine kinase" evidence="8">
    <location>
        <begin position="456"/>
        <end position="679"/>
    </location>
</feature>
<keyword evidence="7" id="KW-0472">Membrane</keyword>
<dbReference type="SUPFAM" id="SSF55874">
    <property type="entry name" value="ATPase domain of HSP90 chaperone/DNA topoisomerase II/histidine kinase"/>
    <property type="match status" value="1"/>
</dbReference>
<dbReference type="Gene3D" id="1.10.287.130">
    <property type="match status" value="1"/>
</dbReference>
<dbReference type="Gene3D" id="3.30.450.20">
    <property type="entry name" value="PAS domain"/>
    <property type="match status" value="1"/>
</dbReference>
<dbReference type="SMART" id="SM00388">
    <property type="entry name" value="HisKA"/>
    <property type="match status" value="1"/>
</dbReference>
<keyword evidence="5" id="KW-0418">Kinase</keyword>
<dbReference type="Pfam" id="PF13426">
    <property type="entry name" value="PAS_9"/>
    <property type="match status" value="1"/>
</dbReference>
<dbReference type="PANTHER" id="PTHR43047:SF72">
    <property type="entry name" value="OSMOSENSING HISTIDINE PROTEIN KINASE SLN1"/>
    <property type="match status" value="1"/>
</dbReference>
<comment type="caution">
    <text evidence="9">The sequence shown here is derived from an EMBL/GenBank/DDBJ whole genome shotgun (WGS) entry which is preliminary data.</text>
</comment>
<evidence type="ECO:0000259" key="8">
    <source>
        <dbReference type="PROSITE" id="PS50109"/>
    </source>
</evidence>
<dbReference type="Pfam" id="PF00512">
    <property type="entry name" value="HisKA"/>
    <property type="match status" value="1"/>
</dbReference>
<protein>
    <recommendedName>
        <fullName evidence="2">histidine kinase</fullName>
        <ecNumber evidence="2">2.7.13.3</ecNumber>
    </recommendedName>
</protein>
<dbReference type="InterPro" id="IPR003594">
    <property type="entry name" value="HATPase_dom"/>
</dbReference>
<evidence type="ECO:0000256" key="1">
    <source>
        <dbReference type="ARBA" id="ARBA00000085"/>
    </source>
</evidence>
<feature type="transmembrane region" description="Helical" evidence="7">
    <location>
        <begin position="114"/>
        <end position="135"/>
    </location>
</feature>
<evidence type="ECO:0000256" key="2">
    <source>
        <dbReference type="ARBA" id="ARBA00012438"/>
    </source>
</evidence>
<proteinExistence type="predicted"/>
<feature type="transmembrane region" description="Helical" evidence="7">
    <location>
        <begin position="21"/>
        <end position="40"/>
    </location>
</feature>
<feature type="transmembrane region" description="Helical" evidence="7">
    <location>
        <begin position="210"/>
        <end position="228"/>
    </location>
</feature>
<evidence type="ECO:0000256" key="4">
    <source>
        <dbReference type="ARBA" id="ARBA00022679"/>
    </source>
</evidence>
<evidence type="ECO:0000256" key="7">
    <source>
        <dbReference type="SAM" id="Phobius"/>
    </source>
</evidence>
<keyword evidence="7" id="KW-0812">Transmembrane</keyword>
<dbReference type="Gene3D" id="3.30.565.10">
    <property type="entry name" value="Histidine kinase-like ATPase, C-terminal domain"/>
    <property type="match status" value="1"/>
</dbReference>
<dbReference type="PANTHER" id="PTHR43047">
    <property type="entry name" value="TWO-COMPONENT HISTIDINE PROTEIN KINASE"/>
    <property type="match status" value="1"/>
</dbReference>
<dbReference type="InterPro" id="IPR035965">
    <property type="entry name" value="PAS-like_dom_sf"/>
</dbReference>
<dbReference type="InterPro" id="IPR033425">
    <property type="entry name" value="MASE3"/>
</dbReference>
<dbReference type="InterPro" id="IPR003661">
    <property type="entry name" value="HisK_dim/P_dom"/>
</dbReference>
<feature type="transmembrane region" description="Helical" evidence="7">
    <location>
        <begin position="76"/>
        <end position="94"/>
    </location>
</feature>
<accession>A0ABQ5N685</accession>
<dbReference type="CDD" id="cd16922">
    <property type="entry name" value="HATPase_EvgS-ArcB-TorS-like"/>
    <property type="match status" value="1"/>
</dbReference>
<dbReference type="SMART" id="SM00387">
    <property type="entry name" value="HATPase_c"/>
    <property type="match status" value="1"/>
</dbReference>
<sequence length="710" mass="80202">MEKLSGKLGKKLKNYVIDKSIIEFLIVAVVIIFLTFHVALRNYMLFHTVVETFGVIITSCIFIIAINTYHINKNSFLLIIGIGYGFDGLFYMLHNLTLLNIGFYTNSLVNLSSLFALYARFFGTSFTLIATVVLYRGNKKVNPKACLLGATIVAIILLHGANYQEKLPAIFIEGHGYTNFNIICVALLDIAICVCFILFSMMEDKIESKLYCYIQWAIIIKLVSDFMLAGFSNEYSMENVVSHVLKIIYYYFIYKAIVEKSIKEPYRLLYGKLDETSASLEITTSELRETNDIIEKDNAYINEIEEILNSSEQCYKLIIENSRDAIFAESNGKFIFYNEGARNIVGLNNKYDIYGSSIKDFIVDEEKGNFEKKLRCIYEEKITVPFSQTIIKKADGSKIDVEVSGTFFLHRGEPAILTIVRDITQVEELKKDAVENTKLLNESREYNKLVNEFFVNISHEVRTPLNVILGAIQVLEVYSSNGEGIVNEEKFNDYLKSIKQNCFRLLRLINNLIDVSKLGSGFLQTNMKNGDIICTVEDIVQSVAEYINAKGVALVFDTEVEEKIMAFDADKIERIMLNLLSNSIKFTRPGDDISVFIIDKGGSISISVKDTGIGIPEEKINSIFDRFVQVDKSLTRNQEGSGIGLSLVKSLVELHGGTIDVSSTMGEGTEFVINLPVKIIEDENSPSEEIISHTNVERISIEFSDIYTYN</sequence>
<dbReference type="InterPro" id="IPR004358">
    <property type="entry name" value="Sig_transdc_His_kin-like_C"/>
</dbReference>
<evidence type="ECO:0000256" key="5">
    <source>
        <dbReference type="ARBA" id="ARBA00022777"/>
    </source>
</evidence>
<dbReference type="PROSITE" id="PS50109">
    <property type="entry name" value="HIS_KIN"/>
    <property type="match status" value="1"/>
</dbReference>
<dbReference type="CDD" id="cd00082">
    <property type="entry name" value="HisKA"/>
    <property type="match status" value="1"/>
</dbReference>
<evidence type="ECO:0000313" key="10">
    <source>
        <dbReference type="Proteomes" id="UP001208567"/>
    </source>
</evidence>
<keyword evidence="7" id="KW-1133">Transmembrane helix</keyword>
<organism evidence="9 10">
    <name type="scientific">Clostridium omnivorum</name>
    <dbReference type="NCBI Taxonomy" id="1604902"/>
    <lineage>
        <taxon>Bacteria</taxon>
        <taxon>Bacillati</taxon>
        <taxon>Bacillota</taxon>
        <taxon>Clostridia</taxon>
        <taxon>Eubacteriales</taxon>
        <taxon>Clostridiaceae</taxon>
        <taxon>Clostridium</taxon>
    </lineage>
</organism>
<feature type="transmembrane region" description="Helical" evidence="7">
    <location>
        <begin position="147"/>
        <end position="164"/>
    </location>
</feature>
<dbReference type="InterPro" id="IPR036097">
    <property type="entry name" value="HisK_dim/P_sf"/>
</dbReference>
<keyword evidence="3" id="KW-0597">Phosphoprotein</keyword>
<dbReference type="EMBL" id="BRXR01000001">
    <property type="protein sequence ID" value="GLC30743.1"/>
    <property type="molecule type" value="Genomic_DNA"/>
</dbReference>
<dbReference type="Proteomes" id="UP001208567">
    <property type="component" value="Unassembled WGS sequence"/>
</dbReference>
<comment type="catalytic activity">
    <reaction evidence="1">
        <text>ATP + protein L-histidine = ADP + protein N-phospho-L-histidine.</text>
        <dbReference type="EC" id="2.7.13.3"/>
    </reaction>
</comment>
<dbReference type="RefSeq" id="WP_264850021.1">
    <property type="nucleotide sequence ID" value="NZ_BRXR01000001.1"/>
</dbReference>
<dbReference type="InterPro" id="IPR005467">
    <property type="entry name" value="His_kinase_dom"/>
</dbReference>
<evidence type="ECO:0000313" key="9">
    <source>
        <dbReference type="EMBL" id="GLC30743.1"/>
    </source>
</evidence>
<dbReference type="PRINTS" id="PR00344">
    <property type="entry name" value="BCTRLSENSOR"/>
</dbReference>
<keyword evidence="10" id="KW-1185">Reference proteome</keyword>
<dbReference type="InterPro" id="IPR036890">
    <property type="entry name" value="HATPase_C_sf"/>
</dbReference>
<feature type="transmembrane region" description="Helical" evidence="7">
    <location>
        <begin position="176"/>
        <end position="198"/>
    </location>
</feature>
<reference evidence="9 10" key="1">
    <citation type="journal article" date="2024" name="Int. J. Syst. Evol. Microbiol.">
        <title>Clostridium omnivorum sp. nov., isolated from anoxic soil under the treatment of reductive soil disinfestation.</title>
        <authorList>
            <person name="Ueki A."/>
            <person name="Tonouchi A."/>
            <person name="Kaku N."/>
            <person name="Honma S."/>
            <person name="Ueki K."/>
        </authorList>
    </citation>
    <scope>NUCLEOTIDE SEQUENCE [LARGE SCALE GENOMIC DNA]</scope>
    <source>
        <strain evidence="9 10">E14</strain>
    </source>
</reference>
<dbReference type="SUPFAM" id="SSF47384">
    <property type="entry name" value="Homodimeric domain of signal transducing histidine kinase"/>
    <property type="match status" value="1"/>
</dbReference>
<dbReference type="NCBIfam" id="TIGR00229">
    <property type="entry name" value="sensory_box"/>
    <property type="match status" value="1"/>
</dbReference>
<dbReference type="EC" id="2.7.13.3" evidence="2"/>
<feature type="transmembrane region" description="Helical" evidence="7">
    <location>
        <begin position="46"/>
        <end position="69"/>
    </location>
</feature>
<dbReference type="Pfam" id="PF02518">
    <property type="entry name" value="HATPase_c"/>
    <property type="match status" value="1"/>
</dbReference>
<dbReference type="CDD" id="cd00130">
    <property type="entry name" value="PAS"/>
    <property type="match status" value="1"/>
</dbReference>
<gene>
    <name evidence="9" type="ORF">bsdE14_21530</name>
</gene>
<name>A0ABQ5N685_9CLOT</name>
<dbReference type="SUPFAM" id="SSF55785">
    <property type="entry name" value="PYP-like sensor domain (PAS domain)"/>
    <property type="match status" value="1"/>
</dbReference>